<protein>
    <submittedName>
        <fullName evidence="3">Uncharacterized protein</fullName>
    </submittedName>
</protein>
<evidence type="ECO:0000256" key="2">
    <source>
        <dbReference type="SAM" id="Phobius"/>
    </source>
</evidence>
<reference evidence="3 4" key="1">
    <citation type="submission" date="2023-07" db="EMBL/GenBank/DDBJ databases">
        <title>Sequencing the genomes of 1000 actinobacteria strains.</title>
        <authorList>
            <person name="Klenk H.-P."/>
        </authorList>
    </citation>
    <scope>NUCLEOTIDE SEQUENCE [LARGE SCALE GENOMIC DNA]</scope>
    <source>
        <strain evidence="3 4">DSM 44710</strain>
    </source>
</reference>
<feature type="region of interest" description="Disordered" evidence="1">
    <location>
        <begin position="204"/>
        <end position="230"/>
    </location>
</feature>
<sequence length="230" mass="24496">MASFSPMRAFIAARLGWGALAACAVLGLLTAAIGGQDAPIPTALENGTAVVPMWRLFAMGAGVVPVLGLYSRLHDLELPGDPLRRAQHRYLAAIVVLCAATYLAIAAAGLHPLVLLMIARSLPGWLGLALISGRLFGWRLAWIAPVLASIVLNYWGSGEVPGTYRWWEFTARPHDDPTAAGISLVLGAAGLLGYLITPWHLRRAGRPASTDRPGGSGSREERRQQVRPPA</sequence>
<gene>
    <name evidence="3" type="ORF">J2S43_002126</name>
</gene>
<feature type="transmembrane region" description="Helical" evidence="2">
    <location>
        <begin position="140"/>
        <end position="157"/>
    </location>
</feature>
<comment type="caution">
    <text evidence="3">The sequence shown here is derived from an EMBL/GenBank/DDBJ whole genome shotgun (WGS) entry which is preliminary data.</text>
</comment>
<keyword evidence="2" id="KW-0812">Transmembrane</keyword>
<evidence type="ECO:0000256" key="1">
    <source>
        <dbReference type="SAM" id="MobiDB-lite"/>
    </source>
</evidence>
<organism evidence="3 4">
    <name type="scientific">Catenuloplanes nepalensis</name>
    <dbReference type="NCBI Taxonomy" id="587533"/>
    <lineage>
        <taxon>Bacteria</taxon>
        <taxon>Bacillati</taxon>
        <taxon>Actinomycetota</taxon>
        <taxon>Actinomycetes</taxon>
        <taxon>Micromonosporales</taxon>
        <taxon>Micromonosporaceae</taxon>
        <taxon>Catenuloplanes</taxon>
    </lineage>
</organism>
<dbReference type="EMBL" id="JAUSRA010000001">
    <property type="protein sequence ID" value="MDP9793614.1"/>
    <property type="molecule type" value="Genomic_DNA"/>
</dbReference>
<proteinExistence type="predicted"/>
<name>A0ABT9MQA9_9ACTN</name>
<evidence type="ECO:0000313" key="4">
    <source>
        <dbReference type="Proteomes" id="UP001240984"/>
    </source>
</evidence>
<keyword evidence="2" id="KW-0472">Membrane</keyword>
<evidence type="ECO:0000313" key="3">
    <source>
        <dbReference type="EMBL" id="MDP9793614.1"/>
    </source>
</evidence>
<feature type="transmembrane region" description="Helical" evidence="2">
    <location>
        <begin position="50"/>
        <end position="70"/>
    </location>
</feature>
<feature type="transmembrane region" description="Helical" evidence="2">
    <location>
        <begin position="177"/>
        <end position="196"/>
    </location>
</feature>
<dbReference type="Proteomes" id="UP001240984">
    <property type="component" value="Unassembled WGS sequence"/>
</dbReference>
<feature type="transmembrane region" description="Helical" evidence="2">
    <location>
        <begin position="90"/>
        <end position="108"/>
    </location>
</feature>
<dbReference type="RefSeq" id="WP_306828685.1">
    <property type="nucleotide sequence ID" value="NZ_JAUSRA010000001.1"/>
</dbReference>
<keyword evidence="2" id="KW-1133">Transmembrane helix</keyword>
<keyword evidence="4" id="KW-1185">Reference proteome</keyword>
<accession>A0ABT9MQA9</accession>